<dbReference type="PROSITE" id="PS51123">
    <property type="entry name" value="OMPA_2"/>
    <property type="match status" value="1"/>
</dbReference>
<comment type="caution">
    <text evidence="7">The sequence shown here is derived from an EMBL/GenBank/DDBJ whole genome shotgun (WGS) entry which is preliminary data.</text>
</comment>
<feature type="compositionally biased region" description="Basic residues" evidence="5">
    <location>
        <begin position="215"/>
        <end position="233"/>
    </location>
</feature>
<protein>
    <submittedName>
        <fullName evidence="7">OmpA family protein</fullName>
    </submittedName>
</protein>
<dbReference type="Gene3D" id="3.30.1330.60">
    <property type="entry name" value="OmpA-like domain"/>
    <property type="match status" value="1"/>
</dbReference>
<evidence type="ECO:0000313" key="7">
    <source>
        <dbReference type="EMBL" id="MCB2408205.1"/>
    </source>
</evidence>
<gene>
    <name evidence="7" type="ORF">LGH74_09470</name>
</gene>
<name>A0ABS8APS3_9BACT</name>
<evidence type="ECO:0000259" key="6">
    <source>
        <dbReference type="PROSITE" id="PS51123"/>
    </source>
</evidence>
<dbReference type="Pfam" id="PF00691">
    <property type="entry name" value="OmpA"/>
    <property type="match status" value="1"/>
</dbReference>
<dbReference type="InterPro" id="IPR036737">
    <property type="entry name" value="OmpA-like_sf"/>
</dbReference>
<evidence type="ECO:0000313" key="8">
    <source>
        <dbReference type="Proteomes" id="UP001165296"/>
    </source>
</evidence>
<dbReference type="InterPro" id="IPR050330">
    <property type="entry name" value="Bact_OuterMem_StrucFunc"/>
</dbReference>
<evidence type="ECO:0000256" key="5">
    <source>
        <dbReference type="SAM" id="MobiDB-lite"/>
    </source>
</evidence>
<dbReference type="PANTHER" id="PTHR30329">
    <property type="entry name" value="STATOR ELEMENT OF FLAGELLAR MOTOR COMPLEX"/>
    <property type="match status" value="1"/>
</dbReference>
<feature type="domain" description="OmpA-like" evidence="6">
    <location>
        <begin position="51"/>
        <end position="168"/>
    </location>
</feature>
<feature type="region of interest" description="Disordered" evidence="5">
    <location>
        <begin position="1"/>
        <end position="45"/>
    </location>
</feature>
<keyword evidence="3" id="KW-0998">Cell outer membrane</keyword>
<evidence type="ECO:0000256" key="2">
    <source>
        <dbReference type="ARBA" id="ARBA00023136"/>
    </source>
</evidence>
<organism evidence="7 8">
    <name type="scientific">Hymenobacter lucidus</name>
    <dbReference type="NCBI Taxonomy" id="2880930"/>
    <lineage>
        <taxon>Bacteria</taxon>
        <taxon>Pseudomonadati</taxon>
        <taxon>Bacteroidota</taxon>
        <taxon>Cytophagia</taxon>
        <taxon>Cytophagales</taxon>
        <taxon>Hymenobacteraceae</taxon>
        <taxon>Hymenobacter</taxon>
    </lineage>
</organism>
<proteinExistence type="predicted"/>
<evidence type="ECO:0000256" key="1">
    <source>
        <dbReference type="ARBA" id="ARBA00004442"/>
    </source>
</evidence>
<feature type="compositionally biased region" description="Low complexity" evidence="5">
    <location>
        <begin position="1"/>
        <end position="19"/>
    </location>
</feature>
<evidence type="ECO:0000256" key="4">
    <source>
        <dbReference type="PROSITE-ProRule" id="PRU00473"/>
    </source>
</evidence>
<dbReference type="PRINTS" id="PR01021">
    <property type="entry name" value="OMPADOMAIN"/>
</dbReference>
<feature type="compositionally biased region" description="Basic residues" evidence="5">
    <location>
        <begin position="194"/>
        <end position="205"/>
    </location>
</feature>
<comment type="subcellular location">
    <subcellularLocation>
        <location evidence="1">Cell outer membrane</location>
    </subcellularLocation>
</comment>
<dbReference type="PANTHER" id="PTHR30329:SF21">
    <property type="entry name" value="LIPOPROTEIN YIAD-RELATED"/>
    <property type="match status" value="1"/>
</dbReference>
<dbReference type="PRINTS" id="PR01023">
    <property type="entry name" value="NAFLGMOTY"/>
</dbReference>
<feature type="region of interest" description="Disordered" evidence="5">
    <location>
        <begin position="193"/>
        <end position="233"/>
    </location>
</feature>
<keyword evidence="2 4" id="KW-0472">Membrane</keyword>
<evidence type="ECO:0000256" key="3">
    <source>
        <dbReference type="ARBA" id="ARBA00023237"/>
    </source>
</evidence>
<sequence>MPNDSTAAPAATPAPNTPDSDGDGVLNAQDRCPNSAGPASNGGCPEIVSAVRQKLREATKSIRFELNKAVLLPSSYPTLDAMVPVLAEYPDYSLSIAGHTDSKGPAAFNLALSRERAAAARRYLLEKGVAENRIDMRGYGARHPIASNTTEAGRARNRRVEFDLFVSSGPNSAQAKYGVEPTAASLKAAAVKKAPAKKKLQKAPARKPAASKTKAAPKSKSTKAPVRRKVQSW</sequence>
<dbReference type="Proteomes" id="UP001165296">
    <property type="component" value="Unassembled WGS sequence"/>
</dbReference>
<dbReference type="SUPFAM" id="SSF103088">
    <property type="entry name" value="OmpA-like"/>
    <property type="match status" value="1"/>
</dbReference>
<dbReference type="CDD" id="cd07185">
    <property type="entry name" value="OmpA_C-like"/>
    <property type="match status" value="1"/>
</dbReference>
<dbReference type="InterPro" id="IPR006665">
    <property type="entry name" value="OmpA-like"/>
</dbReference>
<dbReference type="InterPro" id="IPR006664">
    <property type="entry name" value="OMP_bac"/>
</dbReference>
<keyword evidence="8" id="KW-1185">Reference proteome</keyword>
<reference evidence="7" key="1">
    <citation type="submission" date="2021-10" db="EMBL/GenBank/DDBJ databases">
        <authorList>
            <person name="Dean J.D."/>
            <person name="Kim M.K."/>
            <person name="Newey C.N."/>
            <person name="Stoker T.S."/>
            <person name="Thompson D.W."/>
            <person name="Grose J.H."/>
        </authorList>
    </citation>
    <scope>NUCLEOTIDE SEQUENCE</scope>
    <source>
        <strain evidence="7">BT178</strain>
    </source>
</reference>
<accession>A0ABS8APS3</accession>
<dbReference type="EMBL" id="JAJADR010000002">
    <property type="protein sequence ID" value="MCB2408205.1"/>
    <property type="molecule type" value="Genomic_DNA"/>
</dbReference>